<dbReference type="RefSeq" id="WP_119092785.1">
    <property type="nucleotide sequence ID" value="NZ_UNRR01000012.1"/>
</dbReference>
<feature type="domain" description="Flagellar hook protein FlgE/F/G-like D1" evidence="7">
    <location>
        <begin position="96"/>
        <end position="165"/>
    </location>
</feature>
<feature type="domain" description="Flagellar basal body rod protein N-terminal" evidence="5">
    <location>
        <begin position="5"/>
        <end position="35"/>
    </location>
</feature>
<evidence type="ECO:0000256" key="3">
    <source>
        <dbReference type="ARBA" id="ARBA00023143"/>
    </source>
</evidence>
<evidence type="ECO:0000313" key="8">
    <source>
        <dbReference type="EMBL" id="SYZ78138.1"/>
    </source>
</evidence>
<dbReference type="PANTHER" id="PTHR30435:SF1">
    <property type="entry name" value="FLAGELLAR HOOK PROTEIN FLGE"/>
    <property type="match status" value="1"/>
</dbReference>
<dbReference type="Pfam" id="PF06429">
    <property type="entry name" value="Flg_bbr_C"/>
    <property type="match status" value="1"/>
</dbReference>
<dbReference type="Pfam" id="PF22692">
    <property type="entry name" value="LlgE_F_G_D1"/>
    <property type="match status" value="1"/>
</dbReference>
<keyword evidence="3 4" id="KW-0975">Bacterial flagellum</keyword>
<dbReference type="PANTHER" id="PTHR30435">
    <property type="entry name" value="FLAGELLAR PROTEIN"/>
    <property type="match status" value="1"/>
</dbReference>
<comment type="subcellular location">
    <subcellularLocation>
        <location evidence="1 4">Bacterial flagellum basal body</location>
    </subcellularLocation>
</comment>
<dbReference type="InterPro" id="IPR001444">
    <property type="entry name" value="Flag_bb_rod_N"/>
</dbReference>
<evidence type="ECO:0000259" key="5">
    <source>
        <dbReference type="Pfam" id="PF00460"/>
    </source>
</evidence>
<sequence length="294" mass="30894">MLKSLYSGVTGMKNLQTKMDVISNNIANVNTTGFKSGRVRFEDMISQSMASAQEGTNAKQVGLGVQTGAIDTIMNGGSLQATGRELDFGIEDGDSSFFVVSGDGGVNNYYTRDGGFYLDAENNLVTSAGYSVMGVNNTEGDGTETLENLSVPAYIQVNADGTITAIDSIPDGATNVFGLKSHSVDSKGVITGNYGNGESYVIGQVAMAKFANASGLEKAGGNLYVESANSGTPELGFPADDGYGVIRSGFLEMSNVDLANEFTEMIIANRAYQANSRSITTSDSMLEELLALKR</sequence>
<keyword evidence="8" id="KW-0969">Cilium</keyword>
<name>A0A383TDW7_9LACT</name>
<dbReference type="GO" id="GO:0005829">
    <property type="term" value="C:cytosol"/>
    <property type="evidence" value="ECO:0007669"/>
    <property type="project" value="TreeGrafter"/>
</dbReference>
<accession>A0A383TDW7</accession>
<organism evidence="8 9">
    <name type="scientific">Trichococcus shcherbakoviae</name>
    <dbReference type="NCBI Taxonomy" id="2094020"/>
    <lineage>
        <taxon>Bacteria</taxon>
        <taxon>Bacillati</taxon>
        <taxon>Bacillota</taxon>
        <taxon>Bacilli</taxon>
        <taxon>Lactobacillales</taxon>
        <taxon>Carnobacteriaceae</taxon>
        <taxon>Trichococcus</taxon>
    </lineage>
</organism>
<dbReference type="InterPro" id="IPR010930">
    <property type="entry name" value="Flg_bb/hook_C_dom"/>
</dbReference>
<keyword evidence="8" id="KW-0282">Flagellum</keyword>
<evidence type="ECO:0000259" key="6">
    <source>
        <dbReference type="Pfam" id="PF06429"/>
    </source>
</evidence>
<reference evidence="9" key="1">
    <citation type="submission" date="2018-05" db="EMBL/GenBank/DDBJ databases">
        <authorList>
            <person name="Strepis N."/>
        </authorList>
    </citation>
    <scope>NUCLEOTIDE SEQUENCE [LARGE SCALE GENOMIC DNA]</scope>
</reference>
<dbReference type="PROSITE" id="PS00588">
    <property type="entry name" value="FLAGELLA_BB_ROD"/>
    <property type="match status" value="1"/>
</dbReference>
<gene>
    <name evidence="8" type="ORF">TART1_0916</name>
</gene>
<evidence type="ECO:0000256" key="2">
    <source>
        <dbReference type="ARBA" id="ARBA00009677"/>
    </source>
</evidence>
<evidence type="ECO:0000256" key="1">
    <source>
        <dbReference type="ARBA" id="ARBA00004117"/>
    </source>
</evidence>
<dbReference type="EMBL" id="UNRR01000012">
    <property type="protein sequence ID" value="SYZ78138.1"/>
    <property type="molecule type" value="Genomic_DNA"/>
</dbReference>
<dbReference type="NCBIfam" id="TIGR03506">
    <property type="entry name" value="FlgEFG_subfam"/>
    <property type="match status" value="2"/>
</dbReference>
<dbReference type="GO" id="GO:0009425">
    <property type="term" value="C:bacterial-type flagellum basal body"/>
    <property type="evidence" value="ECO:0007669"/>
    <property type="project" value="UniProtKB-SubCell"/>
</dbReference>
<dbReference type="GO" id="GO:0009424">
    <property type="term" value="C:bacterial-type flagellum hook"/>
    <property type="evidence" value="ECO:0007669"/>
    <property type="project" value="TreeGrafter"/>
</dbReference>
<dbReference type="InterPro" id="IPR037925">
    <property type="entry name" value="FlgE/F/G-like"/>
</dbReference>
<dbReference type="InterPro" id="IPR020013">
    <property type="entry name" value="Flagellar_FlgE/F/G"/>
</dbReference>
<keyword evidence="8" id="KW-0966">Cell projection</keyword>
<evidence type="ECO:0000256" key="4">
    <source>
        <dbReference type="RuleBase" id="RU362116"/>
    </source>
</evidence>
<dbReference type="Proteomes" id="UP000262072">
    <property type="component" value="Unassembled WGS sequence"/>
</dbReference>
<comment type="similarity">
    <text evidence="2 4">Belongs to the flagella basal body rod proteins family.</text>
</comment>
<dbReference type="OrthoDB" id="9804559at2"/>
<dbReference type="SUPFAM" id="SSF117143">
    <property type="entry name" value="Flagellar hook protein flgE"/>
    <property type="match status" value="1"/>
</dbReference>
<dbReference type="AlphaFoldDB" id="A0A383TDW7"/>
<feature type="domain" description="Flagellar basal-body/hook protein C-terminal" evidence="6">
    <location>
        <begin position="247"/>
        <end position="292"/>
    </location>
</feature>
<evidence type="ECO:0000313" key="9">
    <source>
        <dbReference type="Proteomes" id="UP000262072"/>
    </source>
</evidence>
<comment type="function">
    <text evidence="4">A flexible structure which links the flagellar filament to the drive apparatus in the basal body.</text>
</comment>
<dbReference type="InterPro" id="IPR019776">
    <property type="entry name" value="Flagellar_basal_body_rod_CS"/>
</dbReference>
<evidence type="ECO:0000259" key="7">
    <source>
        <dbReference type="Pfam" id="PF22692"/>
    </source>
</evidence>
<protein>
    <recommendedName>
        <fullName evidence="4">Flagellar hook protein FlgE</fullName>
    </recommendedName>
</protein>
<dbReference type="GO" id="GO:0071978">
    <property type="term" value="P:bacterial-type flagellum-dependent swarming motility"/>
    <property type="evidence" value="ECO:0007669"/>
    <property type="project" value="TreeGrafter"/>
</dbReference>
<dbReference type="Pfam" id="PF00460">
    <property type="entry name" value="Flg_bb_rod"/>
    <property type="match status" value="1"/>
</dbReference>
<dbReference type="InterPro" id="IPR053967">
    <property type="entry name" value="LlgE_F_G-like_D1"/>
</dbReference>
<proteinExistence type="inferred from homology"/>